<keyword evidence="1" id="KW-1133">Transmembrane helix</keyword>
<name>A0ABS2P5A9_9BACI</name>
<reference evidence="2 3" key="1">
    <citation type="submission" date="2021-01" db="EMBL/GenBank/DDBJ databases">
        <title>Genomic Encyclopedia of Type Strains, Phase IV (KMG-IV): sequencing the most valuable type-strain genomes for metagenomic binning, comparative biology and taxonomic classification.</title>
        <authorList>
            <person name="Goeker M."/>
        </authorList>
    </citation>
    <scope>NUCLEOTIDE SEQUENCE [LARGE SCALE GENOMIC DNA]</scope>
    <source>
        <strain evidence="2 3">DSM 25879</strain>
    </source>
</reference>
<feature type="transmembrane region" description="Helical" evidence="1">
    <location>
        <begin position="184"/>
        <end position="200"/>
    </location>
</feature>
<keyword evidence="3" id="KW-1185">Reference proteome</keyword>
<gene>
    <name evidence="2" type="ORF">JOC95_003969</name>
</gene>
<feature type="transmembrane region" description="Helical" evidence="1">
    <location>
        <begin position="6"/>
        <end position="28"/>
    </location>
</feature>
<protein>
    <submittedName>
        <fullName evidence="2">Uncharacterized protein</fullName>
    </submittedName>
</protein>
<dbReference type="EMBL" id="JAFBED010000013">
    <property type="protein sequence ID" value="MBM7622059.1"/>
    <property type="molecule type" value="Genomic_DNA"/>
</dbReference>
<evidence type="ECO:0000313" key="3">
    <source>
        <dbReference type="Proteomes" id="UP000737402"/>
    </source>
</evidence>
<sequence length="206" mass="24290">MTYYTIGNVTFPAIWLATVLAMIGTALLNRIFSRRSTDDWYWNAFLIYLSVWKLSYIIFQYNMFYHTPFSILYFNGGVKGHVLALASVTLYLMKVFKKDTTSIGTDSVRLFLLFFFTYHLLISYMESELSEMNTYIIMLSVFLSIVAIMRKKIVPETQILIFFIFLELLLRSIFQSIFSMETMTFLWIGLTVFILQQLTRRNKGFE</sequence>
<feature type="transmembrane region" description="Helical" evidence="1">
    <location>
        <begin position="40"/>
        <end position="59"/>
    </location>
</feature>
<feature type="transmembrane region" description="Helical" evidence="1">
    <location>
        <begin position="71"/>
        <end position="96"/>
    </location>
</feature>
<evidence type="ECO:0000256" key="1">
    <source>
        <dbReference type="SAM" id="Phobius"/>
    </source>
</evidence>
<accession>A0ABS2P5A9</accession>
<keyword evidence="1" id="KW-0472">Membrane</keyword>
<evidence type="ECO:0000313" key="2">
    <source>
        <dbReference type="EMBL" id="MBM7622059.1"/>
    </source>
</evidence>
<feature type="transmembrane region" description="Helical" evidence="1">
    <location>
        <begin position="132"/>
        <end position="148"/>
    </location>
</feature>
<dbReference type="Proteomes" id="UP000737402">
    <property type="component" value="Unassembled WGS sequence"/>
</dbReference>
<keyword evidence="1" id="KW-0812">Transmembrane</keyword>
<proteinExistence type="predicted"/>
<organism evidence="2 3">
    <name type="scientific">Sutcliffiella tianshenii</name>
    <dbReference type="NCBI Taxonomy" id="1463404"/>
    <lineage>
        <taxon>Bacteria</taxon>
        <taxon>Bacillati</taxon>
        <taxon>Bacillota</taxon>
        <taxon>Bacilli</taxon>
        <taxon>Bacillales</taxon>
        <taxon>Bacillaceae</taxon>
        <taxon>Sutcliffiella</taxon>
    </lineage>
</organism>
<comment type="caution">
    <text evidence="2">The sequence shown here is derived from an EMBL/GenBank/DDBJ whole genome shotgun (WGS) entry which is preliminary data.</text>
</comment>
<dbReference type="RefSeq" id="WP_204419290.1">
    <property type="nucleotide sequence ID" value="NZ_JAFBED010000013.1"/>
</dbReference>
<feature type="transmembrane region" description="Helical" evidence="1">
    <location>
        <begin position="108"/>
        <end position="126"/>
    </location>
</feature>